<sequence>MRVLTGGVFGDVIGDV</sequence>
<evidence type="ECO:0000313" key="2">
    <source>
        <dbReference type="Proteomes" id="UP000676336"/>
    </source>
</evidence>
<feature type="non-terminal residue" evidence="1">
    <location>
        <position position="16"/>
    </location>
</feature>
<organism evidence="1 2">
    <name type="scientific">Rotaria magnacalcarata</name>
    <dbReference type="NCBI Taxonomy" id="392030"/>
    <lineage>
        <taxon>Eukaryota</taxon>
        <taxon>Metazoa</taxon>
        <taxon>Spiralia</taxon>
        <taxon>Gnathifera</taxon>
        <taxon>Rotifera</taxon>
        <taxon>Eurotatoria</taxon>
        <taxon>Bdelloidea</taxon>
        <taxon>Philodinida</taxon>
        <taxon>Philodinidae</taxon>
        <taxon>Rotaria</taxon>
    </lineage>
</organism>
<gene>
    <name evidence="1" type="ORF">SMN809_LOCUS77145</name>
</gene>
<evidence type="ECO:0000313" key="1">
    <source>
        <dbReference type="EMBL" id="CAF5206800.1"/>
    </source>
</evidence>
<comment type="caution">
    <text evidence="1">The sequence shown here is derived from an EMBL/GenBank/DDBJ whole genome shotgun (WGS) entry which is preliminary data.</text>
</comment>
<name>A0A8S3IVD5_9BILA</name>
<accession>A0A8S3IVD5</accession>
<protein>
    <submittedName>
        <fullName evidence="1">Uncharacterized protein</fullName>
    </submittedName>
</protein>
<reference evidence="1" key="1">
    <citation type="submission" date="2021-02" db="EMBL/GenBank/DDBJ databases">
        <authorList>
            <person name="Nowell W R."/>
        </authorList>
    </citation>
    <scope>NUCLEOTIDE SEQUENCE</scope>
</reference>
<proteinExistence type="predicted"/>
<dbReference type="EMBL" id="CAJOBI010336605">
    <property type="protein sequence ID" value="CAF5206800.1"/>
    <property type="molecule type" value="Genomic_DNA"/>
</dbReference>
<dbReference type="Proteomes" id="UP000676336">
    <property type="component" value="Unassembled WGS sequence"/>
</dbReference>
<dbReference type="AlphaFoldDB" id="A0A8S3IVD5"/>